<reference evidence="1 2" key="1">
    <citation type="submission" date="2024-06" db="EMBL/GenBank/DDBJ databases">
        <title>The Natural Products Discovery Center: Release of the First 8490 Sequenced Strains for Exploring Actinobacteria Biosynthetic Diversity.</title>
        <authorList>
            <person name="Kalkreuter E."/>
            <person name="Kautsar S.A."/>
            <person name="Yang D."/>
            <person name="Bader C.D."/>
            <person name="Teijaro C.N."/>
            <person name="Fluegel L."/>
            <person name="Davis C.M."/>
            <person name="Simpson J.R."/>
            <person name="Lauterbach L."/>
            <person name="Steele A.D."/>
            <person name="Gui C."/>
            <person name="Meng S."/>
            <person name="Li G."/>
            <person name="Viehrig K."/>
            <person name="Ye F."/>
            <person name="Su P."/>
            <person name="Kiefer A.F."/>
            <person name="Nichols A."/>
            <person name="Cepeda A.J."/>
            <person name="Yan W."/>
            <person name="Fan B."/>
            <person name="Jiang Y."/>
            <person name="Adhikari A."/>
            <person name="Zheng C.-J."/>
            <person name="Schuster L."/>
            <person name="Cowan T.M."/>
            <person name="Smanski M.J."/>
            <person name="Chevrette M.G."/>
            <person name="De Carvalho L.P.S."/>
            <person name="Shen B."/>
        </authorList>
    </citation>
    <scope>NUCLEOTIDE SEQUENCE [LARGE SCALE GENOMIC DNA]</scope>
    <source>
        <strain evidence="1 2">NPDC046838</strain>
    </source>
</reference>
<comment type="caution">
    <text evidence="1">The sequence shown here is derived from an EMBL/GenBank/DDBJ whole genome shotgun (WGS) entry which is preliminary data.</text>
</comment>
<name>A0ABV3BXL2_9ACTN</name>
<proteinExistence type="predicted"/>
<evidence type="ECO:0000313" key="1">
    <source>
        <dbReference type="EMBL" id="MEU6825736.1"/>
    </source>
</evidence>
<dbReference type="EMBL" id="JBEYXV010000022">
    <property type="protein sequence ID" value="MEU6825736.1"/>
    <property type="molecule type" value="Genomic_DNA"/>
</dbReference>
<dbReference type="RefSeq" id="WP_359356439.1">
    <property type="nucleotide sequence ID" value="NZ_JBEYXV010000022.1"/>
</dbReference>
<gene>
    <name evidence="1" type="ORF">ABZ921_34420</name>
</gene>
<dbReference type="Proteomes" id="UP001551176">
    <property type="component" value="Unassembled WGS sequence"/>
</dbReference>
<sequence length="61" mass="6594">MFGKRKAATAPTAQTDQYRLKATGRRVTVLEHLSGGDVRIATDSGHITRDDIVSARDITPA</sequence>
<organism evidence="1 2">
    <name type="scientific">Streptomyces atriruber</name>
    <dbReference type="NCBI Taxonomy" id="545121"/>
    <lineage>
        <taxon>Bacteria</taxon>
        <taxon>Bacillati</taxon>
        <taxon>Actinomycetota</taxon>
        <taxon>Actinomycetes</taxon>
        <taxon>Kitasatosporales</taxon>
        <taxon>Streptomycetaceae</taxon>
        <taxon>Streptomyces</taxon>
    </lineage>
</organism>
<protein>
    <submittedName>
        <fullName evidence="1">Uncharacterized protein</fullName>
    </submittedName>
</protein>
<accession>A0ABV3BXL2</accession>
<evidence type="ECO:0000313" key="2">
    <source>
        <dbReference type="Proteomes" id="UP001551176"/>
    </source>
</evidence>
<keyword evidence="2" id="KW-1185">Reference proteome</keyword>